<sequence>MTNFQNKRVIEDQTKRLQVSVELTKEIFDKVIEESGLSDNIHKCAEKFAGLEKNTIQATEDMITSVNPKHQQISNSLDKIVETVENVGFMNMKNEFNNMISGILQNN</sequence>
<keyword evidence="4" id="KW-1185">Reference proteome</keyword>
<dbReference type="AlphaFoldDB" id="A0AAV8ACD1"/>
<reference evidence="2" key="1">
    <citation type="submission" date="2022-08" db="EMBL/GenBank/DDBJ databases">
        <title>Novel sulfate-reducing endosymbionts in the free-living metamonad Anaeramoeba.</title>
        <authorList>
            <person name="Jerlstrom-Hultqvist J."/>
            <person name="Cepicka I."/>
            <person name="Gallot-Lavallee L."/>
            <person name="Salas-Leiva D."/>
            <person name="Curtis B.A."/>
            <person name="Zahonova K."/>
            <person name="Pipaliya S."/>
            <person name="Dacks J."/>
            <person name="Roger A.J."/>
        </authorList>
    </citation>
    <scope>NUCLEOTIDE SEQUENCE</scope>
    <source>
        <strain evidence="2">Schooner1</strain>
    </source>
</reference>
<reference evidence="1" key="2">
    <citation type="submission" date="2022-08" db="EMBL/GenBank/DDBJ databases">
        <title>Novel sulphate-reducing endosymbionts in the free-living metamonad Anaeramoeba.</title>
        <authorList>
            <person name="Jerlstrom-Hultqvist J."/>
            <person name="Cepicka I."/>
            <person name="Gallot-Lavallee L."/>
            <person name="Salas-Leiva D."/>
            <person name="Curtis B.A."/>
            <person name="Zahonova K."/>
            <person name="Pipaliya S."/>
            <person name="Dacks J."/>
            <person name="Roger A.J."/>
        </authorList>
    </citation>
    <scope>NUCLEOTIDE SEQUENCE</scope>
    <source>
        <strain evidence="1">Busselton2</strain>
    </source>
</reference>
<evidence type="ECO:0000313" key="3">
    <source>
        <dbReference type="Proteomes" id="UP001146793"/>
    </source>
</evidence>
<comment type="caution">
    <text evidence="1">The sequence shown here is derived from an EMBL/GenBank/DDBJ whole genome shotgun (WGS) entry which is preliminary data.</text>
</comment>
<evidence type="ECO:0000313" key="2">
    <source>
        <dbReference type="EMBL" id="KAJ6230867.1"/>
    </source>
</evidence>
<evidence type="ECO:0000313" key="4">
    <source>
        <dbReference type="Proteomes" id="UP001150062"/>
    </source>
</evidence>
<dbReference type="Proteomes" id="UP001150062">
    <property type="component" value="Unassembled WGS sequence"/>
</dbReference>
<proteinExistence type="predicted"/>
<dbReference type="Proteomes" id="UP001146793">
    <property type="component" value="Unassembled WGS sequence"/>
</dbReference>
<accession>A0AAV8ACD1</accession>
<protein>
    <recommendedName>
        <fullName evidence="5">BLOC-1-related complex subunit 7</fullName>
    </recommendedName>
</protein>
<evidence type="ECO:0008006" key="5">
    <source>
        <dbReference type="Google" id="ProtNLM"/>
    </source>
</evidence>
<gene>
    <name evidence="1" type="ORF">M0812_03671</name>
    <name evidence="2" type="ORF">M0813_06435</name>
</gene>
<name>A0AAV8ACD1_9EUKA</name>
<dbReference type="EMBL" id="JANTQA010000008">
    <property type="protein sequence ID" value="KAJ3451913.1"/>
    <property type="molecule type" value="Genomic_DNA"/>
</dbReference>
<evidence type="ECO:0000313" key="1">
    <source>
        <dbReference type="EMBL" id="KAJ3451913.1"/>
    </source>
</evidence>
<dbReference type="EMBL" id="JAOAOG010000308">
    <property type="protein sequence ID" value="KAJ6230867.1"/>
    <property type="molecule type" value="Genomic_DNA"/>
</dbReference>
<organism evidence="1 3">
    <name type="scientific">Anaeramoeba flamelloides</name>
    <dbReference type="NCBI Taxonomy" id="1746091"/>
    <lineage>
        <taxon>Eukaryota</taxon>
        <taxon>Metamonada</taxon>
        <taxon>Anaeramoebidae</taxon>
        <taxon>Anaeramoeba</taxon>
    </lineage>
</organism>